<dbReference type="Proteomes" id="UP000036403">
    <property type="component" value="Unassembled WGS sequence"/>
</dbReference>
<dbReference type="AlphaFoldDB" id="A0A0J7JYL9"/>
<dbReference type="EMBL" id="LBMM01021909">
    <property type="protein sequence ID" value="KMQ82986.1"/>
    <property type="molecule type" value="Genomic_DNA"/>
</dbReference>
<organism evidence="2 3">
    <name type="scientific">Lasius niger</name>
    <name type="common">Black garden ant</name>
    <dbReference type="NCBI Taxonomy" id="67767"/>
    <lineage>
        <taxon>Eukaryota</taxon>
        <taxon>Metazoa</taxon>
        <taxon>Ecdysozoa</taxon>
        <taxon>Arthropoda</taxon>
        <taxon>Hexapoda</taxon>
        <taxon>Insecta</taxon>
        <taxon>Pterygota</taxon>
        <taxon>Neoptera</taxon>
        <taxon>Endopterygota</taxon>
        <taxon>Hymenoptera</taxon>
        <taxon>Apocrita</taxon>
        <taxon>Aculeata</taxon>
        <taxon>Formicoidea</taxon>
        <taxon>Formicidae</taxon>
        <taxon>Formicinae</taxon>
        <taxon>Lasius</taxon>
        <taxon>Lasius</taxon>
    </lineage>
</organism>
<dbReference type="PaxDb" id="67767-A0A0J7JYL9"/>
<keyword evidence="3" id="KW-1185">Reference proteome</keyword>
<proteinExistence type="predicted"/>
<comment type="caution">
    <text evidence="2">The sequence shown here is derived from an EMBL/GenBank/DDBJ whole genome shotgun (WGS) entry which is preliminary data.</text>
</comment>
<name>A0A0J7JYL9_LASNI</name>
<sequence>MAKRMALVPPELVSEYYQLTKPEIRLEDNILKVLQQNDMPDDLRAKLLSQLIPKYQRAMLPPPPPPPAPKPPELTEDLLGSLEHTKTPIEEESISERDQFLVKYLSHAVPKTFKKFTLAIIRKLRNVGYIFNDKGEIEEYEKPVYRSNVIDLFSYLMRDPKKYDPPPRGFDTFLRGIHHANVPITWIGNKRAREHLGFTEMDPLQQKGRSPKSPLSSDLQKGSTSSDLDSEKGSNPEQNWDEWKE</sequence>
<evidence type="ECO:0000313" key="3">
    <source>
        <dbReference type="Proteomes" id="UP000036403"/>
    </source>
</evidence>
<protein>
    <submittedName>
        <fullName evidence="2">Uncharacterized protein</fullName>
    </submittedName>
</protein>
<reference evidence="2 3" key="1">
    <citation type="submission" date="2015-04" db="EMBL/GenBank/DDBJ databases">
        <title>Lasius niger genome sequencing.</title>
        <authorList>
            <person name="Konorov E.A."/>
            <person name="Nikitin M.A."/>
            <person name="Kirill M.V."/>
            <person name="Chang P."/>
        </authorList>
    </citation>
    <scope>NUCLEOTIDE SEQUENCE [LARGE SCALE GENOMIC DNA]</scope>
    <source>
        <tissue evidence="2">Whole</tissue>
    </source>
</reference>
<evidence type="ECO:0000313" key="2">
    <source>
        <dbReference type="EMBL" id="KMQ82986.1"/>
    </source>
</evidence>
<accession>A0A0J7JYL9</accession>
<dbReference type="OrthoDB" id="6431605at2759"/>
<feature type="compositionally biased region" description="Polar residues" evidence="1">
    <location>
        <begin position="213"/>
        <end position="228"/>
    </location>
</feature>
<evidence type="ECO:0000256" key="1">
    <source>
        <dbReference type="SAM" id="MobiDB-lite"/>
    </source>
</evidence>
<gene>
    <name evidence="2" type="ORF">RF55_21265</name>
</gene>
<feature type="region of interest" description="Disordered" evidence="1">
    <location>
        <begin position="200"/>
        <end position="245"/>
    </location>
</feature>